<dbReference type="InterPro" id="IPR007138">
    <property type="entry name" value="ABM_dom"/>
</dbReference>
<keyword evidence="3" id="KW-1185">Reference proteome</keyword>
<dbReference type="PANTHER" id="PTHR33336:SF3">
    <property type="entry name" value="ABM DOMAIN-CONTAINING PROTEIN"/>
    <property type="match status" value="1"/>
</dbReference>
<dbReference type="Pfam" id="PF03992">
    <property type="entry name" value="ABM"/>
    <property type="match status" value="1"/>
</dbReference>
<reference evidence="3" key="1">
    <citation type="journal article" date="2019" name="Int. J. Syst. Evol. Microbiol.">
        <title>The Global Catalogue of Microorganisms (GCM) 10K type strain sequencing project: providing services to taxonomists for standard genome sequencing and annotation.</title>
        <authorList>
            <consortium name="The Broad Institute Genomics Platform"/>
            <consortium name="The Broad Institute Genome Sequencing Center for Infectious Disease"/>
            <person name="Wu L."/>
            <person name="Ma J."/>
        </authorList>
    </citation>
    <scope>NUCLEOTIDE SEQUENCE [LARGE SCALE GENOMIC DNA]</scope>
    <source>
        <strain evidence="3">CCM 7640</strain>
    </source>
</reference>
<organism evidence="2 3">
    <name type="scientific">Microbacterium murale</name>
    <dbReference type="NCBI Taxonomy" id="1081040"/>
    <lineage>
        <taxon>Bacteria</taxon>
        <taxon>Bacillati</taxon>
        <taxon>Actinomycetota</taxon>
        <taxon>Actinomycetes</taxon>
        <taxon>Micrococcales</taxon>
        <taxon>Microbacteriaceae</taxon>
        <taxon>Microbacterium</taxon>
    </lineage>
</organism>
<dbReference type="Proteomes" id="UP000629365">
    <property type="component" value="Unassembled WGS sequence"/>
</dbReference>
<comment type="caution">
    <text evidence="2">The sequence shown here is derived from an EMBL/GenBank/DDBJ whole genome shotgun (WGS) entry which is preliminary data.</text>
</comment>
<evidence type="ECO:0000259" key="1">
    <source>
        <dbReference type="PROSITE" id="PS51725"/>
    </source>
</evidence>
<evidence type="ECO:0000313" key="2">
    <source>
        <dbReference type="EMBL" id="GGD89010.1"/>
    </source>
</evidence>
<dbReference type="EMBL" id="BMCM01000007">
    <property type="protein sequence ID" value="GGD89010.1"/>
    <property type="molecule type" value="Genomic_DNA"/>
</dbReference>
<protein>
    <recommendedName>
        <fullName evidence="1">ABM domain-containing protein</fullName>
    </recommendedName>
</protein>
<evidence type="ECO:0000313" key="3">
    <source>
        <dbReference type="Proteomes" id="UP000629365"/>
    </source>
</evidence>
<name>A0ABQ1S2M2_9MICO</name>
<proteinExistence type="predicted"/>
<dbReference type="PROSITE" id="PS51725">
    <property type="entry name" value="ABM"/>
    <property type="match status" value="1"/>
</dbReference>
<feature type="domain" description="ABM" evidence="1">
    <location>
        <begin position="7"/>
        <end position="96"/>
    </location>
</feature>
<dbReference type="Gene3D" id="3.30.70.100">
    <property type="match status" value="1"/>
</dbReference>
<dbReference type="InterPro" id="IPR050744">
    <property type="entry name" value="AI-2_Isomerase_LsrG"/>
</dbReference>
<accession>A0ABQ1S2M2</accession>
<dbReference type="PANTHER" id="PTHR33336">
    <property type="entry name" value="QUINOL MONOOXYGENASE YGIN-RELATED"/>
    <property type="match status" value="1"/>
</dbReference>
<gene>
    <name evidence="2" type="ORF">GCM10007269_34560</name>
</gene>
<dbReference type="InterPro" id="IPR011008">
    <property type="entry name" value="Dimeric_a/b-barrel"/>
</dbReference>
<dbReference type="SUPFAM" id="SSF54909">
    <property type="entry name" value="Dimeric alpha+beta barrel"/>
    <property type="match status" value="1"/>
</dbReference>
<sequence length="107" mass="11791">MTGEDSVVLHAEFTARPGLEEHVSRLIGEYAEIVRTEPGNIVFDVYRSSETPADFFVFEVYRDRAAFDAHLGANAGKAFNTRLTEHIVGDGSTLRFLTPASITAWSA</sequence>
<dbReference type="RefSeq" id="WP_188437983.1">
    <property type="nucleotide sequence ID" value="NZ_BMCM01000007.1"/>
</dbReference>